<evidence type="ECO:0000313" key="1">
    <source>
        <dbReference type="EMBL" id="AAQ17962.1"/>
    </source>
</evidence>
<sequence>MIIDLKSAGEIRFYIKRASVLVESGTIDWNNSRNELFHLKNLVRDEIDPFVSLCELIGTTLMNKTENRLDIKPMYVPFIVHAMVNVKNHERD</sequence>
<dbReference type="KEGG" id="vg:2658126"/>
<protein>
    <submittedName>
        <fullName evidence="1">Uncharacterized protein</fullName>
    </submittedName>
</protein>
<dbReference type="EMBL" id="AY266303">
    <property type="protein sequence ID" value="AAQ17962.1"/>
    <property type="molecule type" value="Genomic_DNA"/>
</dbReference>
<name>Q76YD3_9CAUD</name>
<keyword evidence="2" id="KW-1185">Reference proteome</keyword>
<organism evidence="1 2">
    <name type="scientific">Aeromonas phage Aeh1</name>
    <dbReference type="NCBI Taxonomy" id="2880362"/>
    <lineage>
        <taxon>Viruses</taxon>
        <taxon>Duplodnaviria</taxon>
        <taxon>Heunggongvirae</taxon>
        <taxon>Uroviricota</taxon>
        <taxon>Caudoviricetes</taxon>
        <taxon>Pantevenvirales</taxon>
        <taxon>Straboviridae</taxon>
        <taxon>Cinqassovirus</taxon>
        <taxon>Cinqassovirus aeh1</taxon>
    </lineage>
</organism>
<dbReference type="Proteomes" id="UP000002555">
    <property type="component" value="Segment"/>
</dbReference>
<dbReference type="OrthoDB" id="28577at10239"/>
<evidence type="ECO:0000313" key="2">
    <source>
        <dbReference type="Proteomes" id="UP000002555"/>
    </source>
</evidence>
<accession>Q76YD3</accession>
<reference evidence="1 2" key="1">
    <citation type="journal article" date="2001" name="J. Bacteriol.">
        <title>Phylogeny of the major head and tail genes of the wide-ranging T4-type bacteriophages.</title>
        <authorList>
            <person name="Tetart F."/>
            <person name="Desplats C."/>
            <person name="Kutateladze M."/>
            <person name="Monod C."/>
            <person name="Ackermann H.W."/>
            <person name="Krisch H.M."/>
        </authorList>
    </citation>
    <scope>NUCLEOTIDE SEQUENCE</scope>
</reference>
<gene>
    <name evidence="1" type="ORF">Aeh1ORF293c</name>
</gene>
<proteinExistence type="predicted"/>
<dbReference type="RefSeq" id="NP_944190.1">
    <property type="nucleotide sequence ID" value="NC_005260.1"/>
</dbReference>